<sequence>MTHTALVNLPSFDVTRLTRLVSSSFYSFHDGTLLAAIHLTNKLDICDKRTLQNNSTRLEALEGWIGRANGGWGGRISRSRLPPRVRDSAKSLNQTAQWILKSSLASPPPLPHPICPHGFIDARFPSTLNTSTHLSDLYTPPVSHSTSLLPAATKTTSQANEEGGRTGDGGQDYLWATLVRSLIGGINRKRLPPRGEFIEPVFRDSFLMFDLFPISINEIQFVAPK</sequence>
<keyword evidence="3" id="KW-1185">Reference proteome</keyword>
<feature type="compositionally biased region" description="Polar residues" evidence="1">
    <location>
        <begin position="144"/>
        <end position="160"/>
    </location>
</feature>
<organism evidence="2 3">
    <name type="scientific">Favolaschia claudopus</name>
    <dbReference type="NCBI Taxonomy" id="2862362"/>
    <lineage>
        <taxon>Eukaryota</taxon>
        <taxon>Fungi</taxon>
        <taxon>Dikarya</taxon>
        <taxon>Basidiomycota</taxon>
        <taxon>Agaricomycotina</taxon>
        <taxon>Agaricomycetes</taxon>
        <taxon>Agaricomycetidae</taxon>
        <taxon>Agaricales</taxon>
        <taxon>Marasmiineae</taxon>
        <taxon>Mycenaceae</taxon>
        <taxon>Favolaschia</taxon>
    </lineage>
</organism>
<evidence type="ECO:0000313" key="2">
    <source>
        <dbReference type="EMBL" id="KAK7012261.1"/>
    </source>
</evidence>
<evidence type="ECO:0000256" key="1">
    <source>
        <dbReference type="SAM" id="MobiDB-lite"/>
    </source>
</evidence>
<evidence type="ECO:0000313" key="3">
    <source>
        <dbReference type="Proteomes" id="UP001362999"/>
    </source>
</evidence>
<gene>
    <name evidence="2" type="ORF">R3P38DRAFT_3588855</name>
</gene>
<comment type="caution">
    <text evidence="2">The sequence shown here is derived from an EMBL/GenBank/DDBJ whole genome shotgun (WGS) entry which is preliminary data.</text>
</comment>
<name>A0AAW0AHV5_9AGAR</name>
<accession>A0AAW0AHV5</accession>
<protein>
    <submittedName>
        <fullName evidence="2">Uncharacterized protein</fullName>
    </submittedName>
</protein>
<dbReference type="EMBL" id="JAWWNJ010000066">
    <property type="protein sequence ID" value="KAK7012261.1"/>
    <property type="molecule type" value="Genomic_DNA"/>
</dbReference>
<dbReference type="AlphaFoldDB" id="A0AAW0AHV5"/>
<feature type="region of interest" description="Disordered" evidence="1">
    <location>
        <begin position="144"/>
        <end position="168"/>
    </location>
</feature>
<proteinExistence type="predicted"/>
<dbReference type="Proteomes" id="UP001362999">
    <property type="component" value="Unassembled WGS sequence"/>
</dbReference>
<reference evidence="2 3" key="1">
    <citation type="journal article" date="2024" name="J Genomics">
        <title>Draft genome sequencing and assembly of Favolaschia claudopus CIRM-BRFM 2984 isolated from oak limbs.</title>
        <authorList>
            <person name="Navarro D."/>
            <person name="Drula E."/>
            <person name="Chaduli D."/>
            <person name="Cazenave R."/>
            <person name="Ahrendt S."/>
            <person name="Wang J."/>
            <person name="Lipzen A."/>
            <person name="Daum C."/>
            <person name="Barry K."/>
            <person name="Grigoriev I.V."/>
            <person name="Favel A."/>
            <person name="Rosso M.N."/>
            <person name="Martin F."/>
        </authorList>
    </citation>
    <scope>NUCLEOTIDE SEQUENCE [LARGE SCALE GENOMIC DNA]</scope>
    <source>
        <strain evidence="2 3">CIRM-BRFM 2984</strain>
    </source>
</reference>